<dbReference type="SUPFAM" id="SSF75217">
    <property type="entry name" value="alpha/beta knot"/>
    <property type="match status" value="1"/>
</dbReference>
<dbReference type="InterPro" id="IPR029026">
    <property type="entry name" value="tRNA_m1G_MTases_N"/>
</dbReference>
<dbReference type="Gene3D" id="3.40.1280.10">
    <property type="match status" value="1"/>
</dbReference>
<dbReference type="InterPro" id="IPR029028">
    <property type="entry name" value="Alpha/beta_knot_MTases"/>
</dbReference>
<evidence type="ECO:0000256" key="3">
    <source>
        <dbReference type="ARBA" id="ARBA00012328"/>
    </source>
</evidence>
<gene>
    <name evidence="15" type="primary">rsmE</name>
    <name evidence="15" type="ORF">NCTC13337_00831</name>
</gene>
<comment type="function">
    <text evidence="10 12">Specifically methylates the N3 position of the uracil ring of uridine 1498 (m3U1498) in 16S rRNA. Acts on the fully assembled 30S ribosomal subunit.</text>
</comment>
<reference evidence="15 16" key="1">
    <citation type="submission" date="2018-06" db="EMBL/GenBank/DDBJ databases">
        <authorList>
            <consortium name="Pathogen Informatics"/>
            <person name="Doyle S."/>
        </authorList>
    </citation>
    <scope>NUCLEOTIDE SEQUENCE [LARGE SCALE GENOMIC DNA]</scope>
    <source>
        <strain evidence="15 16">NCTC13337</strain>
    </source>
</reference>
<organism evidence="15 16">
    <name type="scientific">Suttonella ornithocola</name>
    <dbReference type="NCBI Taxonomy" id="279832"/>
    <lineage>
        <taxon>Bacteria</taxon>
        <taxon>Pseudomonadati</taxon>
        <taxon>Pseudomonadota</taxon>
        <taxon>Gammaproteobacteria</taxon>
        <taxon>Cardiobacteriales</taxon>
        <taxon>Cardiobacteriaceae</taxon>
        <taxon>Suttonella</taxon>
    </lineage>
</organism>
<proteinExistence type="inferred from homology"/>
<dbReference type="InterPro" id="IPR006700">
    <property type="entry name" value="RsmE"/>
</dbReference>
<dbReference type="EMBL" id="UHIC01000001">
    <property type="protein sequence ID" value="SUO94594.1"/>
    <property type="molecule type" value="Genomic_DNA"/>
</dbReference>
<evidence type="ECO:0000259" key="14">
    <source>
        <dbReference type="Pfam" id="PF20260"/>
    </source>
</evidence>
<evidence type="ECO:0000256" key="7">
    <source>
        <dbReference type="ARBA" id="ARBA00022603"/>
    </source>
</evidence>
<dbReference type="PANTHER" id="PTHR30027">
    <property type="entry name" value="RIBOSOMAL RNA SMALL SUBUNIT METHYLTRANSFERASE E"/>
    <property type="match status" value="1"/>
</dbReference>
<evidence type="ECO:0000256" key="10">
    <source>
        <dbReference type="ARBA" id="ARBA00025699"/>
    </source>
</evidence>
<dbReference type="PANTHER" id="PTHR30027:SF3">
    <property type="entry name" value="16S RRNA (URACIL(1498)-N(3))-METHYLTRANSFERASE"/>
    <property type="match status" value="1"/>
</dbReference>
<dbReference type="PIRSF" id="PIRSF015601">
    <property type="entry name" value="MTase_slr0722"/>
    <property type="match status" value="1"/>
</dbReference>
<dbReference type="Pfam" id="PF20260">
    <property type="entry name" value="PUA_4"/>
    <property type="match status" value="1"/>
</dbReference>
<evidence type="ECO:0000256" key="2">
    <source>
        <dbReference type="ARBA" id="ARBA00005528"/>
    </source>
</evidence>
<dbReference type="GO" id="GO:0005737">
    <property type="term" value="C:cytoplasm"/>
    <property type="evidence" value="ECO:0007669"/>
    <property type="project" value="UniProtKB-SubCell"/>
</dbReference>
<dbReference type="GO" id="GO:0070042">
    <property type="term" value="F:rRNA (uridine-N3-)-methyltransferase activity"/>
    <property type="evidence" value="ECO:0007669"/>
    <property type="project" value="TreeGrafter"/>
</dbReference>
<evidence type="ECO:0000256" key="12">
    <source>
        <dbReference type="PIRNR" id="PIRNR015601"/>
    </source>
</evidence>
<name>A0A380MQZ2_9GAMM</name>
<evidence type="ECO:0000256" key="4">
    <source>
        <dbReference type="ARBA" id="ARBA00013673"/>
    </source>
</evidence>
<comment type="similarity">
    <text evidence="2 12">Belongs to the RNA methyltransferase RsmE family.</text>
</comment>
<keyword evidence="9 12" id="KW-0949">S-adenosyl-L-methionine</keyword>
<dbReference type="NCBIfam" id="NF008692">
    <property type="entry name" value="PRK11713.1-5"/>
    <property type="match status" value="1"/>
</dbReference>
<keyword evidence="7 12" id="KW-0489">Methyltransferase</keyword>
<protein>
    <recommendedName>
        <fullName evidence="4 12">Ribosomal RNA small subunit methyltransferase E</fullName>
        <ecNumber evidence="3 12">2.1.1.193</ecNumber>
    </recommendedName>
</protein>
<dbReference type="InterPro" id="IPR015947">
    <property type="entry name" value="PUA-like_sf"/>
</dbReference>
<feature type="domain" description="Ribosomal RNA small subunit methyltransferase E methyltransferase" evidence="13">
    <location>
        <begin position="78"/>
        <end position="235"/>
    </location>
</feature>
<keyword evidence="6 12" id="KW-0698">rRNA processing</keyword>
<dbReference type="CDD" id="cd18084">
    <property type="entry name" value="RsmE-like"/>
    <property type="match status" value="1"/>
</dbReference>
<evidence type="ECO:0000256" key="9">
    <source>
        <dbReference type="ARBA" id="ARBA00022691"/>
    </source>
</evidence>
<comment type="subcellular location">
    <subcellularLocation>
        <location evidence="1 12">Cytoplasm</location>
    </subcellularLocation>
</comment>
<dbReference type="RefSeq" id="WP_072576893.1">
    <property type="nucleotide sequence ID" value="NZ_LWHB01000112.1"/>
</dbReference>
<evidence type="ECO:0000256" key="8">
    <source>
        <dbReference type="ARBA" id="ARBA00022679"/>
    </source>
</evidence>
<dbReference type="SUPFAM" id="SSF88697">
    <property type="entry name" value="PUA domain-like"/>
    <property type="match status" value="1"/>
</dbReference>
<evidence type="ECO:0000256" key="6">
    <source>
        <dbReference type="ARBA" id="ARBA00022552"/>
    </source>
</evidence>
<evidence type="ECO:0000313" key="15">
    <source>
        <dbReference type="EMBL" id="SUO94594.1"/>
    </source>
</evidence>
<evidence type="ECO:0000256" key="11">
    <source>
        <dbReference type="ARBA" id="ARBA00047944"/>
    </source>
</evidence>
<evidence type="ECO:0000256" key="1">
    <source>
        <dbReference type="ARBA" id="ARBA00004496"/>
    </source>
</evidence>
<keyword evidence="5 12" id="KW-0963">Cytoplasm</keyword>
<dbReference type="InterPro" id="IPR046887">
    <property type="entry name" value="RsmE_PUA-like"/>
</dbReference>
<sequence length="244" mass="26636">MRLVRFFHSVVPTVGEEVLLEPNAARQASKVLRMREGDAVELVCGDGINYVAEIVNNTRQETWVRIDKATPSLATPKAEIRLYLALLKGEAMDWAIQKAVELGVSAIIPLNTARSERRLDAQRWEKRAQHWQGIMIAAALQCGRAEWPQLSEPKGIDADILQPSCEQNWLFSPHDSAEQGSLIKAPSSIAVMIGPEGGFTPAETQIAIQSGWQSKSFGTRILRADTAAVAALVLAQSAVGVMVL</sequence>
<dbReference type="OrthoDB" id="9815641at2"/>
<dbReference type="EC" id="2.1.1.193" evidence="3 12"/>
<dbReference type="InterPro" id="IPR046886">
    <property type="entry name" value="RsmE_MTase_dom"/>
</dbReference>
<keyword evidence="16" id="KW-1185">Reference proteome</keyword>
<dbReference type="Pfam" id="PF04452">
    <property type="entry name" value="Methyltrans_RNA"/>
    <property type="match status" value="1"/>
</dbReference>
<dbReference type="AlphaFoldDB" id="A0A380MQZ2"/>
<evidence type="ECO:0000313" key="16">
    <source>
        <dbReference type="Proteomes" id="UP000254601"/>
    </source>
</evidence>
<dbReference type="Proteomes" id="UP000254601">
    <property type="component" value="Unassembled WGS sequence"/>
</dbReference>
<feature type="domain" description="Ribosomal RNA small subunit methyltransferase E PUA-like" evidence="14">
    <location>
        <begin position="30"/>
        <end position="56"/>
    </location>
</feature>
<accession>A0A380MQZ2</accession>
<evidence type="ECO:0000259" key="13">
    <source>
        <dbReference type="Pfam" id="PF04452"/>
    </source>
</evidence>
<evidence type="ECO:0000256" key="5">
    <source>
        <dbReference type="ARBA" id="ARBA00022490"/>
    </source>
</evidence>
<comment type="catalytic activity">
    <reaction evidence="11 12">
        <text>uridine(1498) in 16S rRNA + S-adenosyl-L-methionine = N(3)-methyluridine(1498) in 16S rRNA + S-adenosyl-L-homocysteine + H(+)</text>
        <dbReference type="Rhea" id="RHEA:42920"/>
        <dbReference type="Rhea" id="RHEA-COMP:10283"/>
        <dbReference type="Rhea" id="RHEA-COMP:10284"/>
        <dbReference type="ChEBI" id="CHEBI:15378"/>
        <dbReference type="ChEBI" id="CHEBI:57856"/>
        <dbReference type="ChEBI" id="CHEBI:59789"/>
        <dbReference type="ChEBI" id="CHEBI:65315"/>
        <dbReference type="ChEBI" id="CHEBI:74502"/>
        <dbReference type="EC" id="2.1.1.193"/>
    </reaction>
</comment>
<dbReference type="GO" id="GO:0070475">
    <property type="term" value="P:rRNA base methylation"/>
    <property type="evidence" value="ECO:0007669"/>
    <property type="project" value="TreeGrafter"/>
</dbReference>
<dbReference type="NCBIfam" id="TIGR00046">
    <property type="entry name" value="RsmE family RNA methyltransferase"/>
    <property type="match status" value="1"/>
</dbReference>
<keyword evidence="8 12" id="KW-0808">Transferase</keyword>